<gene>
    <name evidence="11" type="ORF">C9374_003012</name>
</gene>
<dbReference type="Pfam" id="PF00587">
    <property type="entry name" value="tRNA-synt_2b"/>
    <property type="match status" value="1"/>
</dbReference>
<keyword evidence="6" id="KW-0030">Aminoacyl-tRNA synthetase</keyword>
<evidence type="ECO:0000256" key="8">
    <source>
        <dbReference type="ARBA" id="ARBA00047671"/>
    </source>
</evidence>
<comment type="catalytic activity">
    <reaction evidence="8">
        <text>tRNA(Pro) + L-proline + ATP = L-prolyl-tRNA(Pro) + AMP + diphosphate</text>
        <dbReference type="Rhea" id="RHEA:14305"/>
        <dbReference type="Rhea" id="RHEA-COMP:9700"/>
        <dbReference type="Rhea" id="RHEA-COMP:9702"/>
        <dbReference type="ChEBI" id="CHEBI:30616"/>
        <dbReference type="ChEBI" id="CHEBI:33019"/>
        <dbReference type="ChEBI" id="CHEBI:60039"/>
        <dbReference type="ChEBI" id="CHEBI:78442"/>
        <dbReference type="ChEBI" id="CHEBI:78532"/>
        <dbReference type="ChEBI" id="CHEBI:456215"/>
        <dbReference type="EC" id="6.1.1.15"/>
    </reaction>
</comment>
<dbReference type="InterPro" id="IPR017449">
    <property type="entry name" value="Pro-tRNA_synth_II"/>
</dbReference>
<dbReference type="InterPro" id="IPR004499">
    <property type="entry name" value="Pro-tRNA-ligase_IIa_arc-type"/>
</dbReference>
<dbReference type="InterPro" id="IPR033721">
    <property type="entry name" value="ProRS_core_arch_euk"/>
</dbReference>
<dbReference type="InterPro" id="IPR002316">
    <property type="entry name" value="Pro-tRNA-ligase_IIa"/>
</dbReference>
<dbReference type="PRINTS" id="PR01046">
    <property type="entry name" value="TRNASYNTHPRO"/>
</dbReference>
<evidence type="ECO:0000256" key="1">
    <source>
        <dbReference type="ARBA" id="ARBA00012831"/>
    </source>
</evidence>
<proteinExistence type="inferred from homology"/>
<feature type="compositionally biased region" description="Low complexity" evidence="9">
    <location>
        <begin position="1"/>
        <end position="12"/>
    </location>
</feature>
<dbReference type="InterPro" id="IPR004154">
    <property type="entry name" value="Anticodon-bd"/>
</dbReference>
<sequence length="538" mass="61928">MSEQPTTTTANNTKEKKVKAPKQQQQQGSSSGLKQNEGIDVKKQENFSEWYSQVITKSEFLDYYDVSGCYIFRPNCWFVWESVQKFFDAEIKKLGVQNVMFPLFVTKRALETEKDHVEGFSPEVAWVTKSGNSDLQEPIALRPTSETIMYPSYAKWIQSHRDLPLRLNQWTNVVRWEFKHAVPFIRSREFYWQEGHSAFKSKEEADEEVFTILDLYKRVYEELLAVPVIKGTKTENEKFAGADYTTTVETFIATNGRAVQGGTSHHLGQNFSKMFKIQFEAENKETQFAYQNSWGLSTRTLGVMIMVHGDDKGMVLPPRVAFCQAVVIPLLFKDKDNTAVTEKAKEIYSELEKAGIRVKLDDRLERTPGWKYNYWELRGVPLRIEIGPKDLEKQQIMLCRRDTGEKWTMPLSEFSGDSIKMVLDKIHDSMLNKARKEMNERIVVTRTWPEFIKALNSGNMCLIPWHESKAAEEYIKEKSKLESVQSQSDANTGLTGAAKSLCVPLDQSSFPSLEGLENFYPDEADKKPNCWALFGRSY</sequence>
<dbReference type="Gene3D" id="3.30.110.30">
    <property type="entry name" value="C-terminal domain of ProRS"/>
    <property type="match status" value="1"/>
</dbReference>
<dbReference type="GO" id="GO:0004827">
    <property type="term" value="F:proline-tRNA ligase activity"/>
    <property type="evidence" value="ECO:0007669"/>
    <property type="project" value="UniProtKB-EC"/>
</dbReference>
<reference evidence="11 12" key="1">
    <citation type="journal article" date="2018" name="BMC Genomics">
        <title>The genome of Naegleria lovaniensis, the basis for a comparative approach to unravel pathogenicity factors of the human pathogenic amoeba N. fowleri.</title>
        <authorList>
            <person name="Liechti N."/>
            <person name="Schurch N."/>
            <person name="Bruggmann R."/>
            <person name="Wittwer M."/>
        </authorList>
    </citation>
    <scope>NUCLEOTIDE SEQUENCE [LARGE SCALE GENOMIC DNA]</scope>
    <source>
        <strain evidence="11 12">ATCC 30569</strain>
    </source>
</reference>
<dbReference type="SUPFAM" id="SSF52954">
    <property type="entry name" value="Class II aaRS ABD-related"/>
    <property type="match status" value="1"/>
</dbReference>
<evidence type="ECO:0000259" key="10">
    <source>
        <dbReference type="PROSITE" id="PS50862"/>
    </source>
</evidence>
<dbReference type="SUPFAM" id="SSF64586">
    <property type="entry name" value="C-terminal domain of ProRS"/>
    <property type="match status" value="1"/>
</dbReference>
<feature type="domain" description="Aminoacyl-transfer RNA synthetases class-II family profile" evidence="10">
    <location>
        <begin position="79"/>
        <end position="317"/>
    </location>
</feature>
<dbReference type="CDD" id="cd00778">
    <property type="entry name" value="ProRS_core_arch_euk"/>
    <property type="match status" value="1"/>
</dbReference>
<feature type="region of interest" description="Disordered" evidence="9">
    <location>
        <begin position="1"/>
        <end position="38"/>
    </location>
</feature>
<dbReference type="RefSeq" id="XP_044549856.1">
    <property type="nucleotide sequence ID" value="XM_044692494.1"/>
</dbReference>
<dbReference type="Proteomes" id="UP000816034">
    <property type="component" value="Unassembled WGS sequence"/>
</dbReference>
<dbReference type="GO" id="GO:0006433">
    <property type="term" value="P:prolyl-tRNA aminoacylation"/>
    <property type="evidence" value="ECO:0007669"/>
    <property type="project" value="InterPro"/>
</dbReference>
<evidence type="ECO:0000256" key="4">
    <source>
        <dbReference type="ARBA" id="ARBA00022840"/>
    </source>
</evidence>
<dbReference type="Gene3D" id="3.40.50.800">
    <property type="entry name" value="Anticodon-binding domain"/>
    <property type="match status" value="1"/>
</dbReference>
<dbReference type="HAMAP" id="MF_01571">
    <property type="entry name" value="Pro_tRNA_synth_type3"/>
    <property type="match status" value="1"/>
</dbReference>
<dbReference type="GO" id="GO:0005524">
    <property type="term" value="F:ATP binding"/>
    <property type="evidence" value="ECO:0007669"/>
    <property type="project" value="UniProtKB-KW"/>
</dbReference>
<keyword evidence="12" id="KW-1185">Reference proteome</keyword>
<dbReference type="InterPro" id="IPR002314">
    <property type="entry name" value="aa-tRNA-synt_IIb"/>
</dbReference>
<evidence type="ECO:0000256" key="7">
    <source>
        <dbReference type="ARBA" id="ARBA00029731"/>
    </source>
</evidence>
<dbReference type="GO" id="GO:0017101">
    <property type="term" value="C:aminoacyl-tRNA synthetase multienzyme complex"/>
    <property type="evidence" value="ECO:0007669"/>
    <property type="project" value="TreeGrafter"/>
</dbReference>
<dbReference type="InterPro" id="IPR036621">
    <property type="entry name" value="Anticodon-bd_dom_sf"/>
</dbReference>
<comment type="caution">
    <text evidence="11">The sequence shown here is derived from an EMBL/GenBank/DDBJ whole genome shotgun (WGS) entry which is preliminary data.</text>
</comment>
<accession>A0AA88GTA0</accession>
<keyword evidence="2" id="KW-0436">Ligase</keyword>
<protein>
    <recommendedName>
        <fullName evidence="1">proline--tRNA ligase</fullName>
        <ecNumber evidence="1">6.1.1.15</ecNumber>
    </recommendedName>
    <alternativeName>
        <fullName evidence="7">Prolyl-tRNA synthetase</fullName>
    </alternativeName>
</protein>
<dbReference type="FunFam" id="3.40.50.800:FF:000005">
    <property type="entry name" value="bifunctional glutamate/proline--tRNA ligase"/>
    <property type="match status" value="1"/>
</dbReference>
<dbReference type="PANTHER" id="PTHR43382">
    <property type="entry name" value="PROLYL-TRNA SYNTHETASE"/>
    <property type="match status" value="1"/>
</dbReference>
<evidence type="ECO:0000256" key="2">
    <source>
        <dbReference type="ARBA" id="ARBA00022598"/>
    </source>
</evidence>
<evidence type="ECO:0000313" key="12">
    <source>
        <dbReference type="Proteomes" id="UP000816034"/>
    </source>
</evidence>
<dbReference type="SMART" id="SM00946">
    <property type="entry name" value="ProRS-C_1"/>
    <property type="match status" value="1"/>
</dbReference>
<dbReference type="PANTHER" id="PTHR43382:SF2">
    <property type="entry name" value="BIFUNCTIONAL GLUTAMATE_PROLINE--TRNA LIGASE"/>
    <property type="match status" value="1"/>
</dbReference>
<dbReference type="Pfam" id="PF09180">
    <property type="entry name" value="ProRS-C_1"/>
    <property type="match status" value="1"/>
</dbReference>
<dbReference type="InterPro" id="IPR016061">
    <property type="entry name" value="Pro-tRNA_ligase_II_C"/>
</dbReference>
<organism evidence="11 12">
    <name type="scientific">Naegleria lovaniensis</name>
    <name type="common">Amoeba</name>
    <dbReference type="NCBI Taxonomy" id="51637"/>
    <lineage>
        <taxon>Eukaryota</taxon>
        <taxon>Discoba</taxon>
        <taxon>Heterolobosea</taxon>
        <taxon>Tetramitia</taxon>
        <taxon>Eutetramitia</taxon>
        <taxon>Vahlkampfiidae</taxon>
        <taxon>Naegleria</taxon>
    </lineage>
</organism>
<evidence type="ECO:0000256" key="9">
    <source>
        <dbReference type="SAM" id="MobiDB-lite"/>
    </source>
</evidence>
<dbReference type="PROSITE" id="PS50862">
    <property type="entry name" value="AA_TRNA_LIGASE_II"/>
    <property type="match status" value="1"/>
</dbReference>
<feature type="compositionally biased region" description="Low complexity" evidence="9">
    <location>
        <begin position="21"/>
        <end position="35"/>
    </location>
</feature>
<evidence type="ECO:0000256" key="6">
    <source>
        <dbReference type="ARBA" id="ARBA00023146"/>
    </source>
</evidence>
<evidence type="ECO:0000256" key="5">
    <source>
        <dbReference type="ARBA" id="ARBA00022917"/>
    </source>
</evidence>
<evidence type="ECO:0000313" key="11">
    <source>
        <dbReference type="EMBL" id="KAG2385863.1"/>
    </source>
</evidence>
<dbReference type="InterPro" id="IPR006195">
    <property type="entry name" value="aa-tRNA-synth_II"/>
</dbReference>
<dbReference type="GeneID" id="68095467"/>
<dbReference type="AlphaFoldDB" id="A0AA88GTA0"/>
<dbReference type="Gene3D" id="3.30.930.10">
    <property type="entry name" value="Bira Bifunctional Protein, Domain 2"/>
    <property type="match status" value="1"/>
</dbReference>
<keyword evidence="5" id="KW-0648">Protein biosynthesis</keyword>
<dbReference type="GO" id="GO:0005737">
    <property type="term" value="C:cytoplasm"/>
    <property type="evidence" value="ECO:0007669"/>
    <property type="project" value="InterPro"/>
</dbReference>
<dbReference type="SUPFAM" id="SSF55681">
    <property type="entry name" value="Class II aaRS and biotin synthetases"/>
    <property type="match status" value="1"/>
</dbReference>
<dbReference type="EC" id="6.1.1.15" evidence="1"/>
<dbReference type="NCBIfam" id="TIGR00408">
    <property type="entry name" value="proS_fam_I"/>
    <property type="match status" value="1"/>
</dbReference>
<dbReference type="CDD" id="cd00862">
    <property type="entry name" value="ProRS_anticodon_zinc"/>
    <property type="match status" value="1"/>
</dbReference>
<keyword evidence="3" id="KW-0547">Nucleotide-binding</keyword>
<keyword evidence="4" id="KW-0067">ATP-binding</keyword>
<name>A0AA88GTA0_NAELO</name>
<dbReference type="EMBL" id="PYSW02000017">
    <property type="protein sequence ID" value="KAG2385863.1"/>
    <property type="molecule type" value="Genomic_DNA"/>
</dbReference>
<dbReference type="InterPro" id="IPR045864">
    <property type="entry name" value="aa-tRNA-synth_II/BPL/LPL"/>
</dbReference>
<evidence type="ECO:0000256" key="3">
    <source>
        <dbReference type="ARBA" id="ARBA00022741"/>
    </source>
</evidence>
<dbReference type="Pfam" id="PF03129">
    <property type="entry name" value="HGTP_anticodon"/>
    <property type="match status" value="1"/>
</dbReference>
<dbReference type="FunFam" id="3.30.930.10:FF:000007">
    <property type="entry name" value="Bifunctional glutamate/proline--tRNA ligase"/>
    <property type="match status" value="1"/>
</dbReference>